<keyword evidence="5" id="KW-1185">Reference proteome</keyword>
<organism evidence="3 4">
    <name type="scientific">Acidithiobacillus thiooxidans</name>
    <name type="common">Thiobacillus thiooxidans</name>
    <dbReference type="NCBI Taxonomy" id="930"/>
    <lineage>
        <taxon>Bacteria</taxon>
        <taxon>Pseudomonadati</taxon>
        <taxon>Pseudomonadota</taxon>
        <taxon>Acidithiobacillia</taxon>
        <taxon>Acidithiobacillales</taxon>
        <taxon>Acidithiobacillaceae</taxon>
        <taxon>Acidithiobacillus</taxon>
    </lineage>
</organism>
<dbReference type="OrthoDB" id="9795766at2"/>
<evidence type="ECO:0000313" key="3">
    <source>
        <dbReference type="EMBL" id="OCX72415.1"/>
    </source>
</evidence>
<dbReference type="RefSeq" id="WP_024894877.1">
    <property type="nucleotide sequence ID" value="NZ_JABBDW010000068.1"/>
</dbReference>
<dbReference type="SMART" id="SM00966">
    <property type="entry name" value="SpoVT_AbrB"/>
    <property type="match status" value="1"/>
</dbReference>
<comment type="caution">
    <text evidence="3">The sequence shown here is derived from an EMBL/GenBank/DDBJ whole genome shotgun (WGS) entry which is preliminary data.</text>
</comment>
<dbReference type="SUPFAM" id="SSF89447">
    <property type="entry name" value="AbrB/MazE/MraZ-like"/>
    <property type="match status" value="1"/>
</dbReference>
<gene>
    <name evidence="2" type="ORF">A6M23_13495</name>
    <name evidence="3" type="ORF">A6P07_10075</name>
</gene>
<dbReference type="Proteomes" id="UP000095008">
    <property type="component" value="Unassembled WGS sequence"/>
</dbReference>
<dbReference type="InterPro" id="IPR037914">
    <property type="entry name" value="SpoVT-AbrB_sf"/>
</dbReference>
<feature type="domain" description="SpoVT-AbrB" evidence="1">
    <location>
        <begin position="6"/>
        <end position="49"/>
    </location>
</feature>
<dbReference type="Proteomes" id="UP000094893">
    <property type="component" value="Unassembled WGS sequence"/>
</dbReference>
<evidence type="ECO:0000313" key="4">
    <source>
        <dbReference type="Proteomes" id="UP000094893"/>
    </source>
</evidence>
<evidence type="ECO:0000259" key="1">
    <source>
        <dbReference type="SMART" id="SM00966"/>
    </source>
</evidence>
<proteinExistence type="predicted"/>
<evidence type="ECO:0000313" key="5">
    <source>
        <dbReference type="Proteomes" id="UP000095008"/>
    </source>
</evidence>
<dbReference type="GO" id="GO:0003677">
    <property type="term" value="F:DNA binding"/>
    <property type="evidence" value="ECO:0007669"/>
    <property type="project" value="InterPro"/>
</dbReference>
<reference evidence="3 4" key="1">
    <citation type="journal article" date="2016" name="Int. J. Mol. Sci.">
        <title>Comparative genomics of the extreme acidophile Acidithiobacillus thiooxidans reveals intraspecific divergence and niche adaptation.</title>
        <authorList>
            <person name="Zhang X."/>
            <person name="Feng X."/>
            <person name="Tao J."/>
            <person name="Ma L."/>
            <person name="Xiao Y."/>
            <person name="Liang Y."/>
            <person name="Liu X."/>
            <person name="Yin H."/>
        </authorList>
    </citation>
    <scope>NUCLEOTIDE SEQUENCE [LARGE SCALE GENOMIC DNA]</scope>
    <source>
        <strain evidence="3 4">A02</strain>
        <strain evidence="2">DXS-W</strain>
    </source>
</reference>
<dbReference type="EMBL" id="LWRY01000155">
    <property type="protein sequence ID" value="OCX70740.1"/>
    <property type="molecule type" value="Genomic_DNA"/>
</dbReference>
<sequence length="78" mass="8589">MRTSIRKIGNSRGILIPSVFLTDSGIGDQVDILMEGNALLIRPVQDLRAGWFEGYDSSVDVDPLGNLPVDADAQDWTW</sequence>
<dbReference type="AlphaFoldDB" id="A0A1C2JLI7"/>
<dbReference type="InterPro" id="IPR007159">
    <property type="entry name" value="SpoVT-AbrB_dom"/>
</dbReference>
<dbReference type="Gene3D" id="2.10.260.10">
    <property type="match status" value="1"/>
</dbReference>
<accession>A0A1C2JLI7</accession>
<evidence type="ECO:0000313" key="2">
    <source>
        <dbReference type="EMBL" id="OCX70740.1"/>
    </source>
</evidence>
<protein>
    <submittedName>
        <fullName evidence="3">AbrB family transcriptional regulator</fullName>
    </submittedName>
</protein>
<dbReference type="STRING" id="930.GCA_002079865_00115"/>
<name>A0A1C2JLI7_ACITH</name>
<dbReference type="EMBL" id="LWSA01000143">
    <property type="protein sequence ID" value="OCX72415.1"/>
    <property type="molecule type" value="Genomic_DNA"/>
</dbReference>